<evidence type="ECO:0000313" key="1">
    <source>
        <dbReference type="EMBL" id="KAF6130954.1"/>
    </source>
</evidence>
<sequence length="133" mass="14733">MASIWEEISSCQSSILPRGVKEGNDILTCSLIFVCWTWSEVSGLGEHLTENKFIGREKSTSFLFSALMPHSLLHPDMDVYMQLMWRNGNPSIIAFLGDALRAGRKGRDFVCGRGGLRPEGSLVLMMAVLLKGL</sequence>
<protein>
    <submittedName>
        <fullName evidence="1">Uncharacterized protein</fullName>
    </submittedName>
</protein>
<name>A0A834EVQ9_9CHIR</name>
<evidence type="ECO:0000313" key="2">
    <source>
        <dbReference type="Proteomes" id="UP000664940"/>
    </source>
</evidence>
<dbReference type="Proteomes" id="UP000664940">
    <property type="component" value="Unassembled WGS sequence"/>
</dbReference>
<gene>
    <name evidence="1" type="ORF">HJG60_007887</name>
</gene>
<dbReference type="EMBL" id="JABVXQ010000001">
    <property type="protein sequence ID" value="KAF6130954.1"/>
    <property type="molecule type" value="Genomic_DNA"/>
</dbReference>
<organism evidence="1 2">
    <name type="scientific">Phyllostomus discolor</name>
    <name type="common">pale spear-nosed bat</name>
    <dbReference type="NCBI Taxonomy" id="89673"/>
    <lineage>
        <taxon>Eukaryota</taxon>
        <taxon>Metazoa</taxon>
        <taxon>Chordata</taxon>
        <taxon>Craniata</taxon>
        <taxon>Vertebrata</taxon>
        <taxon>Euteleostomi</taxon>
        <taxon>Mammalia</taxon>
        <taxon>Eutheria</taxon>
        <taxon>Laurasiatheria</taxon>
        <taxon>Chiroptera</taxon>
        <taxon>Yangochiroptera</taxon>
        <taxon>Phyllostomidae</taxon>
        <taxon>Phyllostominae</taxon>
        <taxon>Phyllostomus</taxon>
    </lineage>
</organism>
<reference evidence="1 2" key="1">
    <citation type="journal article" date="2020" name="Nature">
        <title>Six reference-quality genomes reveal evolution of bat adaptations.</title>
        <authorList>
            <person name="Jebb D."/>
            <person name="Huang Z."/>
            <person name="Pippel M."/>
            <person name="Hughes G.M."/>
            <person name="Lavrichenko K."/>
            <person name="Devanna P."/>
            <person name="Winkler S."/>
            <person name="Jermiin L.S."/>
            <person name="Skirmuntt E.C."/>
            <person name="Katzourakis A."/>
            <person name="Burkitt-Gray L."/>
            <person name="Ray D.A."/>
            <person name="Sullivan K.A.M."/>
            <person name="Roscito J.G."/>
            <person name="Kirilenko B.M."/>
            <person name="Davalos L.M."/>
            <person name="Corthals A.P."/>
            <person name="Power M.L."/>
            <person name="Jones G."/>
            <person name="Ransome R.D."/>
            <person name="Dechmann D.K.N."/>
            <person name="Locatelli A.G."/>
            <person name="Puechmaille S.J."/>
            <person name="Fedrigo O."/>
            <person name="Jarvis E.D."/>
            <person name="Hiller M."/>
            <person name="Vernes S.C."/>
            <person name="Myers E.W."/>
            <person name="Teeling E.C."/>
        </authorList>
    </citation>
    <scope>NUCLEOTIDE SEQUENCE [LARGE SCALE GENOMIC DNA]</scope>
    <source>
        <strain evidence="1">Bat1K_MPI-CBG_1</strain>
    </source>
</reference>
<proteinExistence type="predicted"/>
<accession>A0A834EVQ9</accession>
<comment type="caution">
    <text evidence="1">The sequence shown here is derived from an EMBL/GenBank/DDBJ whole genome shotgun (WGS) entry which is preliminary data.</text>
</comment>
<dbReference type="AlphaFoldDB" id="A0A834EVQ9"/>